<dbReference type="Proteomes" id="UP000447355">
    <property type="component" value="Unassembled WGS sequence"/>
</dbReference>
<dbReference type="SMART" id="SM00862">
    <property type="entry name" value="Trans_reg_C"/>
    <property type="match status" value="1"/>
</dbReference>
<name>A0A845GQ75_9BURK</name>
<dbReference type="PROSITE" id="PS50110">
    <property type="entry name" value="RESPONSE_REGULATORY"/>
    <property type="match status" value="1"/>
</dbReference>
<keyword evidence="2 5" id="KW-0238">DNA-binding</keyword>
<evidence type="ECO:0000256" key="1">
    <source>
        <dbReference type="ARBA" id="ARBA00023015"/>
    </source>
</evidence>
<evidence type="ECO:0000259" key="7">
    <source>
        <dbReference type="PROSITE" id="PS51755"/>
    </source>
</evidence>
<evidence type="ECO:0000313" key="9">
    <source>
        <dbReference type="Proteomes" id="UP000447355"/>
    </source>
</evidence>
<dbReference type="GO" id="GO:0000156">
    <property type="term" value="F:phosphorelay response regulator activity"/>
    <property type="evidence" value="ECO:0007669"/>
    <property type="project" value="TreeGrafter"/>
</dbReference>
<dbReference type="CDD" id="cd17624">
    <property type="entry name" value="REC_OmpR_PmrA-like"/>
    <property type="match status" value="1"/>
</dbReference>
<dbReference type="Gene3D" id="1.10.10.10">
    <property type="entry name" value="Winged helix-like DNA-binding domain superfamily/Winged helix DNA-binding domain"/>
    <property type="match status" value="1"/>
</dbReference>
<dbReference type="Pfam" id="PF00486">
    <property type="entry name" value="Trans_reg_C"/>
    <property type="match status" value="1"/>
</dbReference>
<proteinExistence type="predicted"/>
<keyword evidence="1" id="KW-0805">Transcription regulation</keyword>
<evidence type="ECO:0000256" key="5">
    <source>
        <dbReference type="PROSITE-ProRule" id="PRU01091"/>
    </source>
</evidence>
<dbReference type="RefSeq" id="WP_161085454.1">
    <property type="nucleotide sequence ID" value="NZ_WWCX01000045.1"/>
</dbReference>
<dbReference type="InterPro" id="IPR001867">
    <property type="entry name" value="OmpR/PhoB-type_DNA-bd"/>
</dbReference>
<evidence type="ECO:0000259" key="6">
    <source>
        <dbReference type="PROSITE" id="PS50110"/>
    </source>
</evidence>
<gene>
    <name evidence="8" type="ORF">GTP90_21470</name>
</gene>
<dbReference type="PANTHER" id="PTHR48111:SF67">
    <property type="entry name" value="TRANSCRIPTIONAL REGULATORY PROTEIN TCTD"/>
    <property type="match status" value="1"/>
</dbReference>
<dbReference type="AlphaFoldDB" id="A0A845GQ75"/>
<dbReference type="PANTHER" id="PTHR48111">
    <property type="entry name" value="REGULATOR OF RPOS"/>
    <property type="match status" value="1"/>
</dbReference>
<evidence type="ECO:0000313" key="8">
    <source>
        <dbReference type="EMBL" id="MYM96434.1"/>
    </source>
</evidence>
<dbReference type="GO" id="GO:0000976">
    <property type="term" value="F:transcription cis-regulatory region binding"/>
    <property type="evidence" value="ECO:0007669"/>
    <property type="project" value="TreeGrafter"/>
</dbReference>
<dbReference type="SMART" id="SM00448">
    <property type="entry name" value="REC"/>
    <property type="match status" value="1"/>
</dbReference>
<dbReference type="CDD" id="cd00383">
    <property type="entry name" value="trans_reg_C"/>
    <property type="match status" value="1"/>
</dbReference>
<keyword evidence="4" id="KW-0597">Phosphoprotein</keyword>
<dbReference type="GO" id="GO:0005829">
    <property type="term" value="C:cytosol"/>
    <property type="evidence" value="ECO:0007669"/>
    <property type="project" value="TreeGrafter"/>
</dbReference>
<dbReference type="Pfam" id="PF00072">
    <property type="entry name" value="Response_reg"/>
    <property type="match status" value="1"/>
</dbReference>
<reference evidence="8" key="1">
    <citation type="submission" date="2019-12" db="EMBL/GenBank/DDBJ databases">
        <title>Novel species isolated from a subtropical stream in China.</title>
        <authorList>
            <person name="Lu H."/>
        </authorList>
    </citation>
    <scope>NUCLEOTIDE SEQUENCE [LARGE SCALE GENOMIC DNA]</scope>
    <source>
        <strain evidence="8">FT81W</strain>
    </source>
</reference>
<sequence>MRVLLVEDDDMVGEAMQLALQQAAFVVDWVRDGRKALEAVFDHYDMVLLDLGLPGCDGMTVMQALQQNAPLLPVMIVSARDGLGDRVRGLDLGADDYILKPFDMPELLARMRSVQRRYRKQNERHIGTDAIRLNLDSLCMSVGEIEAPLSQREASLMQALLARPGAIRSREALEREVYHSDDDVSSNALEFLIYSIRRKFGQSTIRNVRGMGWAVAK</sequence>
<evidence type="ECO:0000256" key="2">
    <source>
        <dbReference type="ARBA" id="ARBA00023125"/>
    </source>
</evidence>
<keyword evidence="3" id="KW-0804">Transcription</keyword>
<accession>A0A845GQ75</accession>
<dbReference type="SUPFAM" id="SSF52172">
    <property type="entry name" value="CheY-like"/>
    <property type="match status" value="1"/>
</dbReference>
<evidence type="ECO:0000256" key="4">
    <source>
        <dbReference type="PROSITE-ProRule" id="PRU00169"/>
    </source>
</evidence>
<feature type="domain" description="Response regulatory" evidence="6">
    <location>
        <begin position="2"/>
        <end position="115"/>
    </location>
</feature>
<dbReference type="GO" id="GO:0006355">
    <property type="term" value="P:regulation of DNA-templated transcription"/>
    <property type="evidence" value="ECO:0007669"/>
    <property type="project" value="InterPro"/>
</dbReference>
<comment type="caution">
    <text evidence="8">The sequence shown here is derived from an EMBL/GenBank/DDBJ whole genome shotgun (WGS) entry which is preliminary data.</text>
</comment>
<dbReference type="Gene3D" id="3.40.50.2300">
    <property type="match status" value="1"/>
</dbReference>
<feature type="DNA-binding region" description="OmpR/PhoB-type" evidence="5">
    <location>
        <begin position="121"/>
        <end position="217"/>
    </location>
</feature>
<evidence type="ECO:0000256" key="3">
    <source>
        <dbReference type="ARBA" id="ARBA00023163"/>
    </source>
</evidence>
<feature type="modified residue" description="4-aspartylphosphate" evidence="4">
    <location>
        <position position="50"/>
    </location>
</feature>
<feature type="domain" description="OmpR/PhoB-type" evidence="7">
    <location>
        <begin position="121"/>
        <end position="217"/>
    </location>
</feature>
<dbReference type="EMBL" id="WWCX01000045">
    <property type="protein sequence ID" value="MYM96434.1"/>
    <property type="molecule type" value="Genomic_DNA"/>
</dbReference>
<dbReference type="InterPro" id="IPR036388">
    <property type="entry name" value="WH-like_DNA-bd_sf"/>
</dbReference>
<dbReference type="GO" id="GO:0032993">
    <property type="term" value="C:protein-DNA complex"/>
    <property type="evidence" value="ECO:0007669"/>
    <property type="project" value="TreeGrafter"/>
</dbReference>
<protein>
    <submittedName>
        <fullName evidence="8">Response regulator</fullName>
    </submittedName>
</protein>
<dbReference type="InterPro" id="IPR011006">
    <property type="entry name" value="CheY-like_superfamily"/>
</dbReference>
<dbReference type="Gene3D" id="6.10.250.690">
    <property type="match status" value="1"/>
</dbReference>
<dbReference type="InterPro" id="IPR039420">
    <property type="entry name" value="WalR-like"/>
</dbReference>
<dbReference type="InterPro" id="IPR001789">
    <property type="entry name" value="Sig_transdc_resp-reg_receiver"/>
</dbReference>
<dbReference type="PROSITE" id="PS51755">
    <property type="entry name" value="OMPR_PHOB"/>
    <property type="match status" value="1"/>
</dbReference>
<organism evidence="8 9">
    <name type="scientific">Duganella vulcania</name>
    <dbReference type="NCBI Taxonomy" id="2692166"/>
    <lineage>
        <taxon>Bacteria</taxon>
        <taxon>Pseudomonadati</taxon>
        <taxon>Pseudomonadota</taxon>
        <taxon>Betaproteobacteria</taxon>
        <taxon>Burkholderiales</taxon>
        <taxon>Oxalobacteraceae</taxon>
        <taxon>Telluria group</taxon>
        <taxon>Duganella</taxon>
    </lineage>
</organism>